<keyword evidence="6" id="KW-0472">Membrane</keyword>
<dbReference type="GO" id="GO:0008236">
    <property type="term" value="F:serine-type peptidase activity"/>
    <property type="evidence" value="ECO:0007669"/>
    <property type="project" value="UniProtKB-KW"/>
</dbReference>
<dbReference type="InterPro" id="IPR036034">
    <property type="entry name" value="PDZ_sf"/>
</dbReference>
<dbReference type="Pfam" id="PF01471">
    <property type="entry name" value="PG_binding_1"/>
    <property type="match status" value="1"/>
</dbReference>
<evidence type="ECO:0000256" key="6">
    <source>
        <dbReference type="SAM" id="Phobius"/>
    </source>
</evidence>
<keyword evidence="4 5" id="KW-0720">Serine protease</keyword>
<reference evidence="8" key="2">
    <citation type="submission" date="2021-04" db="EMBL/GenBank/DDBJ databases">
        <authorList>
            <person name="Gilroy R."/>
        </authorList>
    </citation>
    <scope>NUCLEOTIDE SEQUENCE</scope>
    <source>
        <strain evidence="8">CHK187-11901</strain>
    </source>
</reference>
<keyword evidence="2 5" id="KW-0645">Protease</keyword>
<dbReference type="PANTHER" id="PTHR32060">
    <property type="entry name" value="TAIL-SPECIFIC PROTEASE"/>
    <property type="match status" value="1"/>
</dbReference>
<feature type="transmembrane region" description="Helical" evidence="6">
    <location>
        <begin position="31"/>
        <end position="48"/>
    </location>
</feature>
<organism evidence="8 9">
    <name type="scientific">Candidatus Merdibacter merdavium</name>
    <dbReference type="NCBI Taxonomy" id="2838692"/>
    <lineage>
        <taxon>Bacteria</taxon>
        <taxon>Bacillati</taxon>
        <taxon>Bacillota</taxon>
        <taxon>Erysipelotrichia</taxon>
        <taxon>Erysipelotrichales</taxon>
        <taxon>Erysipelotrichaceae</taxon>
        <taxon>Merdibacter</taxon>
    </lineage>
</organism>
<reference evidence="8" key="1">
    <citation type="journal article" date="2021" name="PeerJ">
        <title>Extensive microbial diversity within the chicken gut microbiome revealed by metagenomics and culture.</title>
        <authorList>
            <person name="Gilroy R."/>
            <person name="Ravi A."/>
            <person name="Getino M."/>
            <person name="Pursley I."/>
            <person name="Horton D.L."/>
            <person name="Alikhan N.F."/>
            <person name="Baker D."/>
            <person name="Gharbi K."/>
            <person name="Hall N."/>
            <person name="Watson M."/>
            <person name="Adriaenssens E.M."/>
            <person name="Foster-Nyarko E."/>
            <person name="Jarju S."/>
            <person name="Secka A."/>
            <person name="Antonio M."/>
            <person name="Oren A."/>
            <person name="Chaudhuri R.R."/>
            <person name="La Ragione R."/>
            <person name="Hildebrand F."/>
            <person name="Pallen M.J."/>
        </authorList>
    </citation>
    <scope>NUCLEOTIDE SEQUENCE</scope>
    <source>
        <strain evidence="8">CHK187-11901</strain>
    </source>
</reference>
<dbReference type="AlphaFoldDB" id="A0A9D2NQL7"/>
<dbReference type="GO" id="GO:0007165">
    <property type="term" value="P:signal transduction"/>
    <property type="evidence" value="ECO:0007669"/>
    <property type="project" value="TreeGrafter"/>
</dbReference>
<dbReference type="InterPro" id="IPR005151">
    <property type="entry name" value="Tail-specific_protease"/>
</dbReference>
<evidence type="ECO:0000313" key="8">
    <source>
        <dbReference type="EMBL" id="HJC35603.1"/>
    </source>
</evidence>
<dbReference type="InterPro" id="IPR036365">
    <property type="entry name" value="PGBD-like_sf"/>
</dbReference>
<dbReference type="Gene3D" id="3.30.750.44">
    <property type="match status" value="1"/>
</dbReference>
<dbReference type="SMART" id="SM00245">
    <property type="entry name" value="TSPc"/>
    <property type="match status" value="1"/>
</dbReference>
<evidence type="ECO:0000256" key="3">
    <source>
        <dbReference type="ARBA" id="ARBA00022801"/>
    </source>
</evidence>
<dbReference type="NCBIfam" id="TIGR00225">
    <property type="entry name" value="prc"/>
    <property type="match status" value="1"/>
</dbReference>
<dbReference type="CDD" id="cd07560">
    <property type="entry name" value="Peptidase_S41_CPP"/>
    <property type="match status" value="1"/>
</dbReference>
<dbReference type="EMBL" id="DWWM01000003">
    <property type="protein sequence ID" value="HJC35603.1"/>
    <property type="molecule type" value="Genomic_DNA"/>
</dbReference>
<dbReference type="InterPro" id="IPR002477">
    <property type="entry name" value="Peptidoglycan-bd-like"/>
</dbReference>
<evidence type="ECO:0000259" key="7">
    <source>
        <dbReference type="PROSITE" id="PS50106"/>
    </source>
</evidence>
<dbReference type="Gene3D" id="3.90.226.10">
    <property type="entry name" value="2-enoyl-CoA Hydratase, Chain A, domain 1"/>
    <property type="match status" value="1"/>
</dbReference>
<dbReference type="SUPFAM" id="SSF50156">
    <property type="entry name" value="PDZ domain-like"/>
    <property type="match status" value="1"/>
</dbReference>
<dbReference type="Gene3D" id="2.30.42.10">
    <property type="match status" value="1"/>
</dbReference>
<sequence>MGEKRTVIYKLERHKWPDEIEAEKKARRRKLALVCSCLLFFVAGFFVAKGTQGTVVSGEASAEMEKLESVYAILNEDWYFGKDIDDLSSVLLEKAISAMAFSETDPHTYYMSQEDAQNFSSSLEGTFVGIGIQFYQNSQGQYVVSAVFENSPAQQAGIQRGDLLISVMGQECSSLSSGKIQELLALSEDETAQIVIERGGQQQTISVQPAVVDNTVAAYVEDGYGYVVLSSFAENSGADMQSALQRIRDAGETKIILDLRDNGGGYLRSALDIAACFLPQGTTVFQSENRAGERTTYQVSDERTQVTFDQIIILMNENTASASEVLISALDENLGDQVIMVGNTTYGKGTMQTSVPFSDGTSLKYTTAQWFSSQGKQINGVGITPDVEVSLDEARSIGMPDYSEEISVSPDSVAAIARPVQVYLRFLGYDADRSDEYFSAASSQALAQFQRDQGLEADGIIDNETASALANAASVYWNEHEDELDTQMRKAVDIINGREAI</sequence>
<gene>
    <name evidence="8" type="ORF">H9702_00530</name>
</gene>
<feature type="domain" description="PDZ" evidence="7">
    <location>
        <begin position="124"/>
        <end position="199"/>
    </location>
</feature>
<protein>
    <submittedName>
        <fullName evidence="8">S41 family peptidase</fullName>
    </submittedName>
</protein>
<dbReference type="Pfam" id="PF17820">
    <property type="entry name" value="PDZ_6"/>
    <property type="match status" value="1"/>
</dbReference>
<dbReference type="PANTHER" id="PTHR32060:SF30">
    <property type="entry name" value="CARBOXY-TERMINAL PROCESSING PROTEASE CTPA"/>
    <property type="match status" value="1"/>
</dbReference>
<evidence type="ECO:0000256" key="2">
    <source>
        <dbReference type="ARBA" id="ARBA00022670"/>
    </source>
</evidence>
<evidence type="ECO:0000256" key="1">
    <source>
        <dbReference type="ARBA" id="ARBA00009179"/>
    </source>
</evidence>
<dbReference type="InterPro" id="IPR001478">
    <property type="entry name" value="PDZ"/>
</dbReference>
<keyword evidence="3 5" id="KW-0378">Hydrolase</keyword>
<accession>A0A9D2NQL7</accession>
<comment type="similarity">
    <text evidence="1 5">Belongs to the peptidase S41A family.</text>
</comment>
<dbReference type="SUPFAM" id="SSF47090">
    <property type="entry name" value="PGBD-like"/>
    <property type="match status" value="1"/>
</dbReference>
<name>A0A9D2NQL7_9FIRM</name>
<evidence type="ECO:0000256" key="5">
    <source>
        <dbReference type="RuleBase" id="RU004404"/>
    </source>
</evidence>
<dbReference type="Pfam" id="PF03572">
    <property type="entry name" value="Peptidase_S41"/>
    <property type="match status" value="1"/>
</dbReference>
<keyword evidence="6" id="KW-1133">Transmembrane helix</keyword>
<dbReference type="InterPro" id="IPR029045">
    <property type="entry name" value="ClpP/crotonase-like_dom_sf"/>
</dbReference>
<dbReference type="GO" id="GO:0030288">
    <property type="term" value="C:outer membrane-bounded periplasmic space"/>
    <property type="evidence" value="ECO:0007669"/>
    <property type="project" value="TreeGrafter"/>
</dbReference>
<proteinExistence type="inferred from homology"/>
<dbReference type="Gene3D" id="1.10.101.10">
    <property type="entry name" value="PGBD-like superfamily/PGBD"/>
    <property type="match status" value="1"/>
</dbReference>
<evidence type="ECO:0000313" key="9">
    <source>
        <dbReference type="Proteomes" id="UP000823896"/>
    </source>
</evidence>
<evidence type="ECO:0000256" key="4">
    <source>
        <dbReference type="ARBA" id="ARBA00022825"/>
    </source>
</evidence>
<dbReference type="InterPro" id="IPR004447">
    <property type="entry name" value="Peptidase_S41A"/>
</dbReference>
<keyword evidence="6" id="KW-0812">Transmembrane</keyword>
<dbReference type="GO" id="GO:0006508">
    <property type="term" value="P:proteolysis"/>
    <property type="evidence" value="ECO:0007669"/>
    <property type="project" value="UniProtKB-KW"/>
</dbReference>
<dbReference type="SMART" id="SM00228">
    <property type="entry name" value="PDZ"/>
    <property type="match status" value="1"/>
</dbReference>
<comment type="caution">
    <text evidence="8">The sequence shown here is derived from an EMBL/GenBank/DDBJ whole genome shotgun (WGS) entry which is preliminary data.</text>
</comment>
<dbReference type="InterPro" id="IPR036366">
    <property type="entry name" value="PGBDSf"/>
</dbReference>
<dbReference type="PROSITE" id="PS50106">
    <property type="entry name" value="PDZ"/>
    <property type="match status" value="1"/>
</dbReference>
<dbReference type="Proteomes" id="UP000823896">
    <property type="component" value="Unassembled WGS sequence"/>
</dbReference>
<dbReference type="GO" id="GO:0004175">
    <property type="term" value="F:endopeptidase activity"/>
    <property type="evidence" value="ECO:0007669"/>
    <property type="project" value="TreeGrafter"/>
</dbReference>
<dbReference type="SUPFAM" id="SSF52096">
    <property type="entry name" value="ClpP/crotonase"/>
    <property type="match status" value="1"/>
</dbReference>
<dbReference type="InterPro" id="IPR041489">
    <property type="entry name" value="PDZ_6"/>
</dbReference>